<evidence type="ECO:0000256" key="1">
    <source>
        <dbReference type="SAM" id="MobiDB-lite"/>
    </source>
</evidence>
<name>A0AAD4QZD7_9BILA</name>
<evidence type="ECO:0000313" key="2">
    <source>
        <dbReference type="EMBL" id="KAI1699934.1"/>
    </source>
</evidence>
<proteinExistence type="predicted"/>
<dbReference type="EMBL" id="JAKKPZ010000162">
    <property type="protein sequence ID" value="KAI1699934.1"/>
    <property type="molecule type" value="Genomic_DNA"/>
</dbReference>
<protein>
    <recommendedName>
        <fullName evidence="4">F-box domain-containing protein</fullName>
    </recommendedName>
</protein>
<evidence type="ECO:0008006" key="4">
    <source>
        <dbReference type="Google" id="ProtNLM"/>
    </source>
</evidence>
<gene>
    <name evidence="2" type="ORF">DdX_17027</name>
</gene>
<reference evidence="2" key="1">
    <citation type="submission" date="2022-01" db="EMBL/GenBank/DDBJ databases">
        <title>Genome Sequence Resource for Two Populations of Ditylenchus destructor, the Migratory Endoparasitic Phytonematode.</title>
        <authorList>
            <person name="Zhang H."/>
            <person name="Lin R."/>
            <person name="Xie B."/>
        </authorList>
    </citation>
    <scope>NUCLEOTIDE SEQUENCE</scope>
    <source>
        <strain evidence="2">BazhouSP</strain>
    </source>
</reference>
<feature type="region of interest" description="Disordered" evidence="1">
    <location>
        <begin position="1"/>
        <end position="28"/>
    </location>
</feature>
<dbReference type="CDD" id="cd09917">
    <property type="entry name" value="F-box_SF"/>
    <property type="match status" value="1"/>
</dbReference>
<comment type="caution">
    <text evidence="2">The sequence shown here is derived from an EMBL/GenBank/DDBJ whole genome shotgun (WGS) entry which is preliminary data.</text>
</comment>
<dbReference type="Proteomes" id="UP001201812">
    <property type="component" value="Unassembled WGS sequence"/>
</dbReference>
<keyword evidence="3" id="KW-1185">Reference proteome</keyword>
<dbReference type="AlphaFoldDB" id="A0AAD4QZD7"/>
<accession>A0AAD4QZD7</accession>
<organism evidence="2 3">
    <name type="scientific">Ditylenchus destructor</name>
    <dbReference type="NCBI Taxonomy" id="166010"/>
    <lineage>
        <taxon>Eukaryota</taxon>
        <taxon>Metazoa</taxon>
        <taxon>Ecdysozoa</taxon>
        <taxon>Nematoda</taxon>
        <taxon>Chromadorea</taxon>
        <taxon>Rhabditida</taxon>
        <taxon>Tylenchina</taxon>
        <taxon>Tylenchomorpha</taxon>
        <taxon>Sphaerularioidea</taxon>
        <taxon>Anguinidae</taxon>
        <taxon>Anguininae</taxon>
        <taxon>Ditylenchus</taxon>
    </lineage>
</organism>
<evidence type="ECO:0000313" key="3">
    <source>
        <dbReference type="Proteomes" id="UP001201812"/>
    </source>
</evidence>
<sequence>MRRSRMAWKQAALKNETQTESEAKKCRTDKRNSKIDALGNETMVELFKFLNYSGLAQSSLVSKKFRDVIQIHRPSLQRLYVDYIEIRNTDKEPSPVQMNDQEVSSEAYNEWVISNGYSKKIPFEDQTVGQEGTQNERKVYELSAYAEVEADEVGIRVAHACVEFNNENWPLFQHFLRLIADPNIYIRNMTLVPHMDFLNLLGAAINPANPNRHRLECEELCFVLDGDVQGMMNWVKKYILCDEFQISGKMNVHPQPSNFDPELLEFFLTSANCTTVITLTHYTLSRAIVDLVQKFLDLKNRDEFQLMECIDGEISYRSIGEMTRTYAKYIVKDEEEGDEADGDIKKHMFEFVNNDIGKKLMAQTHFQNAQTYDTAPLHRAGEYETGP</sequence>